<keyword evidence="1" id="KW-0175">Coiled coil</keyword>
<dbReference type="Pfam" id="PF14529">
    <property type="entry name" value="Exo_endo_phos_2"/>
    <property type="match status" value="1"/>
</dbReference>
<evidence type="ECO:0000256" key="2">
    <source>
        <dbReference type="SAM" id="MobiDB-lite"/>
    </source>
</evidence>
<dbReference type="PANTHER" id="PTHR33395:SF22">
    <property type="entry name" value="REVERSE TRANSCRIPTASE DOMAIN-CONTAINING PROTEIN"/>
    <property type="match status" value="1"/>
</dbReference>
<evidence type="ECO:0000256" key="1">
    <source>
        <dbReference type="SAM" id="Coils"/>
    </source>
</evidence>
<feature type="region of interest" description="Disordered" evidence="2">
    <location>
        <begin position="181"/>
        <end position="237"/>
    </location>
</feature>
<feature type="compositionally biased region" description="Polar residues" evidence="2">
    <location>
        <begin position="224"/>
        <end position="237"/>
    </location>
</feature>
<dbReference type="Gene3D" id="2.40.50.140">
    <property type="entry name" value="Nucleic acid-binding proteins"/>
    <property type="match status" value="1"/>
</dbReference>
<evidence type="ECO:0000259" key="3">
    <source>
        <dbReference type="Pfam" id="PF14529"/>
    </source>
</evidence>
<dbReference type="PANTHER" id="PTHR33395">
    <property type="entry name" value="TRANSCRIPTASE, PUTATIVE-RELATED-RELATED"/>
    <property type="match status" value="1"/>
</dbReference>
<sequence length="517" mass="59522">MSEIQNSTIEAGLKNRIIDGVNELCSQLQKLHQEKQDLENNFIKQINEFQAKQISLSDKLIQAQEMLIQQTAPCYEMPVADVQLHPSDANMDQSRPTNIPNGPQLIKTGVTGAVKSFNVNKRYGFISYQEGDDFIRPLRPGETVVFDLYSVGNDRFVAKNVTGPENVNVQGIYVKVIRSNAPQNHNAQYPTMPDRRQNTRNDRYQPHPRSHSRPRSHSVRRHLSQNNPRQNIHRLSNDYQQVRDSTILGNSSYNILRNDRIAKKGGGVAIFIHSKLHYIPVNQNNPNILAIDIIKNESSSTRYILIYRPPKFTKPQSTKLFDHIREVMNIPSIFPVKNIILLGDFNYPNIKWDADLSLQSGDASPLIDLILEKQLHQHVKEPTRLNNILDLILSTDPQSVTNIKITDPIGDHNVIQFKTNNEYVSKTQKITYSDLKNGDYDGLNNYFYSIKWQSEIEKYILSDDKFKYIQEKINDGIKEFIPTRIYDPIKNIPKHMQNSFNFYTQHSTNPSKTVTLK</sequence>
<dbReference type="GO" id="GO:0003824">
    <property type="term" value="F:catalytic activity"/>
    <property type="evidence" value="ECO:0007669"/>
    <property type="project" value="InterPro"/>
</dbReference>
<dbReference type="GO" id="GO:0061343">
    <property type="term" value="P:cell adhesion involved in heart morphogenesis"/>
    <property type="evidence" value="ECO:0007669"/>
    <property type="project" value="TreeGrafter"/>
</dbReference>
<name>A0A914QIS5_9BILA</name>
<accession>A0A914QIS5</accession>
<dbReference type="SUPFAM" id="SSF56219">
    <property type="entry name" value="DNase I-like"/>
    <property type="match status" value="1"/>
</dbReference>
<feature type="compositionally biased region" description="Basic and acidic residues" evidence="2">
    <location>
        <begin position="193"/>
        <end position="205"/>
    </location>
</feature>
<evidence type="ECO:0000313" key="4">
    <source>
        <dbReference type="Proteomes" id="UP000887578"/>
    </source>
</evidence>
<dbReference type="InterPro" id="IPR005135">
    <property type="entry name" value="Endo/exonuclease/phosphatase"/>
</dbReference>
<reference evidence="5" key="1">
    <citation type="submission" date="2022-11" db="UniProtKB">
        <authorList>
            <consortium name="WormBaseParasite"/>
        </authorList>
    </citation>
    <scope>IDENTIFICATION</scope>
</reference>
<keyword evidence="4" id="KW-1185">Reference proteome</keyword>
<dbReference type="Proteomes" id="UP000887578">
    <property type="component" value="Unplaced"/>
</dbReference>
<feature type="coiled-coil region" evidence="1">
    <location>
        <begin position="21"/>
        <end position="48"/>
    </location>
</feature>
<dbReference type="InterPro" id="IPR036691">
    <property type="entry name" value="Endo/exonu/phosph_ase_sf"/>
</dbReference>
<feature type="domain" description="Endonuclease/exonuclease/phosphatase" evidence="3">
    <location>
        <begin position="303"/>
        <end position="415"/>
    </location>
</feature>
<proteinExistence type="predicted"/>
<dbReference type="InterPro" id="IPR012340">
    <property type="entry name" value="NA-bd_OB-fold"/>
</dbReference>
<feature type="compositionally biased region" description="Basic residues" evidence="2">
    <location>
        <begin position="206"/>
        <end position="223"/>
    </location>
</feature>
<dbReference type="GO" id="GO:0007508">
    <property type="term" value="P:larval heart development"/>
    <property type="evidence" value="ECO:0007669"/>
    <property type="project" value="TreeGrafter"/>
</dbReference>
<dbReference type="SUPFAM" id="SSF50249">
    <property type="entry name" value="Nucleic acid-binding proteins"/>
    <property type="match status" value="1"/>
</dbReference>
<dbReference type="AlphaFoldDB" id="A0A914QIS5"/>
<organism evidence="4 5">
    <name type="scientific">Panagrolaimus davidi</name>
    <dbReference type="NCBI Taxonomy" id="227884"/>
    <lineage>
        <taxon>Eukaryota</taxon>
        <taxon>Metazoa</taxon>
        <taxon>Ecdysozoa</taxon>
        <taxon>Nematoda</taxon>
        <taxon>Chromadorea</taxon>
        <taxon>Rhabditida</taxon>
        <taxon>Tylenchina</taxon>
        <taxon>Panagrolaimomorpha</taxon>
        <taxon>Panagrolaimoidea</taxon>
        <taxon>Panagrolaimidae</taxon>
        <taxon>Panagrolaimus</taxon>
    </lineage>
</organism>
<dbReference type="WBParaSite" id="PDA_v2.g3486.t1">
    <property type="protein sequence ID" value="PDA_v2.g3486.t1"/>
    <property type="gene ID" value="PDA_v2.g3486"/>
</dbReference>
<dbReference type="Gene3D" id="3.60.10.10">
    <property type="entry name" value="Endonuclease/exonuclease/phosphatase"/>
    <property type="match status" value="1"/>
</dbReference>
<evidence type="ECO:0000313" key="5">
    <source>
        <dbReference type="WBParaSite" id="PDA_v2.g3486.t1"/>
    </source>
</evidence>
<protein>
    <submittedName>
        <fullName evidence="5">Endonuclease/exonuclease/phosphatase domain-containing protein</fullName>
    </submittedName>
</protein>
<dbReference type="GO" id="GO:0031012">
    <property type="term" value="C:extracellular matrix"/>
    <property type="evidence" value="ECO:0007669"/>
    <property type="project" value="TreeGrafter"/>
</dbReference>